<dbReference type="Pfam" id="PF21153">
    <property type="entry name" value="NSUN5_N"/>
    <property type="match status" value="1"/>
</dbReference>
<dbReference type="PRINTS" id="PR02008">
    <property type="entry name" value="RCMTFAMILY"/>
</dbReference>
<feature type="domain" description="SAM-dependent MTase RsmB/NOP-type" evidence="8">
    <location>
        <begin position="212"/>
        <end position="523"/>
    </location>
</feature>
<feature type="binding site" evidence="6">
    <location>
        <position position="371"/>
    </location>
    <ligand>
        <name>S-adenosyl-L-methionine</name>
        <dbReference type="ChEBI" id="CHEBI:59789"/>
    </ligand>
</feature>
<dbReference type="PANTHER" id="PTHR22807:SF4">
    <property type="entry name" value="28S RRNA (CYTOSINE-C(5))-METHYLTRANSFERASE"/>
    <property type="match status" value="1"/>
</dbReference>
<protein>
    <submittedName>
        <fullName evidence="10">Probable 28S rRNA (Cytosine-C(5))-methyltransferase</fullName>
    </submittedName>
</protein>
<keyword evidence="2 6" id="KW-0808">Transferase</keyword>
<feature type="binding site" evidence="6">
    <location>
        <position position="391"/>
    </location>
    <ligand>
        <name>S-adenosyl-L-methionine</name>
        <dbReference type="ChEBI" id="CHEBI:59789"/>
    </ligand>
</feature>
<dbReference type="Pfam" id="PF01189">
    <property type="entry name" value="Methyltr_RsmB-F"/>
    <property type="match status" value="1"/>
</dbReference>
<proteinExistence type="inferred from homology"/>
<comment type="catalytic activity">
    <reaction evidence="5">
        <text>a cytidine in 25S rRNA + S-adenosyl-L-methionine = a 5-methylcytidine in 25S rRNA + S-adenosyl-L-homocysteine + H(+)</text>
        <dbReference type="Rhea" id="RHEA:47780"/>
        <dbReference type="Rhea" id="RHEA-COMP:11911"/>
        <dbReference type="Rhea" id="RHEA-COMP:11912"/>
        <dbReference type="ChEBI" id="CHEBI:15378"/>
        <dbReference type="ChEBI" id="CHEBI:57856"/>
        <dbReference type="ChEBI" id="CHEBI:59789"/>
        <dbReference type="ChEBI" id="CHEBI:74483"/>
        <dbReference type="ChEBI" id="CHEBI:82748"/>
    </reaction>
</comment>
<dbReference type="KEGG" id="pmrn:116946879"/>
<evidence type="ECO:0000313" key="10">
    <source>
        <dbReference type="RefSeq" id="XP_032818005.1"/>
    </source>
</evidence>
<gene>
    <name evidence="10" type="primary">NSUN5</name>
</gene>
<dbReference type="GO" id="GO:0070475">
    <property type="term" value="P:rRNA base methylation"/>
    <property type="evidence" value="ECO:0007669"/>
    <property type="project" value="TreeGrafter"/>
</dbReference>
<evidence type="ECO:0000313" key="9">
    <source>
        <dbReference type="Proteomes" id="UP001318040"/>
    </source>
</evidence>
<dbReference type="InterPro" id="IPR048889">
    <property type="entry name" value="NSUN5_RCM1_N"/>
</dbReference>
<dbReference type="Gene3D" id="3.30.70.1170">
    <property type="entry name" value="Sun protein, domain 3"/>
    <property type="match status" value="1"/>
</dbReference>
<dbReference type="CTD" id="55695"/>
<evidence type="ECO:0000256" key="1">
    <source>
        <dbReference type="ARBA" id="ARBA00022603"/>
    </source>
</evidence>
<feature type="binding site" evidence="6">
    <location>
        <position position="344"/>
    </location>
    <ligand>
        <name>S-adenosyl-L-methionine</name>
        <dbReference type="ChEBI" id="CHEBI:59789"/>
    </ligand>
</feature>
<dbReference type="GO" id="GO:0005730">
    <property type="term" value="C:nucleolus"/>
    <property type="evidence" value="ECO:0007669"/>
    <property type="project" value="TreeGrafter"/>
</dbReference>
<evidence type="ECO:0000256" key="7">
    <source>
        <dbReference type="SAM" id="MobiDB-lite"/>
    </source>
</evidence>
<dbReference type="InterPro" id="IPR023267">
    <property type="entry name" value="RCMT"/>
</dbReference>
<feature type="region of interest" description="Disordered" evidence="7">
    <location>
        <begin position="554"/>
        <end position="608"/>
    </location>
</feature>
<comment type="similarity">
    <text evidence="6">Belongs to the class I-like SAM-binding methyltransferase superfamily. RsmB/NOP family.</text>
</comment>
<evidence type="ECO:0000256" key="6">
    <source>
        <dbReference type="PROSITE-ProRule" id="PRU01023"/>
    </source>
</evidence>
<feature type="region of interest" description="Disordered" evidence="7">
    <location>
        <begin position="404"/>
        <end position="423"/>
    </location>
</feature>
<organism evidence="9 10">
    <name type="scientific">Petromyzon marinus</name>
    <name type="common">Sea lamprey</name>
    <dbReference type="NCBI Taxonomy" id="7757"/>
    <lineage>
        <taxon>Eukaryota</taxon>
        <taxon>Metazoa</taxon>
        <taxon>Chordata</taxon>
        <taxon>Craniata</taxon>
        <taxon>Vertebrata</taxon>
        <taxon>Cyclostomata</taxon>
        <taxon>Hyperoartia</taxon>
        <taxon>Petromyzontiformes</taxon>
        <taxon>Petromyzontidae</taxon>
        <taxon>Petromyzon</taxon>
    </lineage>
</organism>
<dbReference type="PANTHER" id="PTHR22807">
    <property type="entry name" value="NOP2 YEAST -RELATED NOL1/NOP2/FMU SUN DOMAIN-CONTAINING"/>
    <property type="match status" value="1"/>
</dbReference>
<dbReference type="RefSeq" id="XP_032818005.1">
    <property type="nucleotide sequence ID" value="XM_032962114.1"/>
</dbReference>
<accession>A0AAJ7THK4</accession>
<evidence type="ECO:0000259" key="8">
    <source>
        <dbReference type="PROSITE" id="PS51686"/>
    </source>
</evidence>
<keyword evidence="4 6" id="KW-0694">RNA-binding</keyword>
<dbReference type="InterPro" id="IPR049561">
    <property type="entry name" value="NSUN5_7_fdxn-like"/>
</dbReference>
<dbReference type="CDD" id="cd02440">
    <property type="entry name" value="AdoMet_MTases"/>
    <property type="match status" value="1"/>
</dbReference>
<feature type="compositionally biased region" description="Gly residues" evidence="7">
    <location>
        <begin position="404"/>
        <end position="418"/>
    </location>
</feature>
<feature type="compositionally biased region" description="Basic residues" evidence="7">
    <location>
        <begin position="37"/>
        <end position="49"/>
    </location>
</feature>
<dbReference type="InterPro" id="IPR001678">
    <property type="entry name" value="MeTrfase_RsmB-F_NOP2_dom"/>
</dbReference>
<keyword evidence="9" id="KW-1185">Reference proteome</keyword>
<dbReference type="FunFam" id="3.30.70.1170:FF:000004">
    <property type="entry name" value="probable 28S rRNA (Cytosine-C(5))-methyltransferase isoform X2"/>
    <property type="match status" value="1"/>
</dbReference>
<reference evidence="10" key="1">
    <citation type="submission" date="2025-08" db="UniProtKB">
        <authorList>
            <consortium name="RefSeq"/>
        </authorList>
    </citation>
    <scope>IDENTIFICATION</scope>
    <source>
        <tissue evidence="10">Sperm</tissue>
    </source>
</reference>
<keyword evidence="1 6" id="KW-0489">Methyltransferase</keyword>
<keyword evidence="3 6" id="KW-0949">S-adenosyl-L-methionine</keyword>
<dbReference type="Gene3D" id="3.40.50.150">
    <property type="entry name" value="Vaccinia Virus protein VP39"/>
    <property type="match status" value="1"/>
</dbReference>
<dbReference type="InterPro" id="IPR029063">
    <property type="entry name" value="SAM-dependent_MTases_sf"/>
</dbReference>
<dbReference type="GO" id="GO:0008173">
    <property type="term" value="F:RNA methyltransferase activity"/>
    <property type="evidence" value="ECO:0007669"/>
    <property type="project" value="InterPro"/>
</dbReference>
<evidence type="ECO:0000256" key="2">
    <source>
        <dbReference type="ARBA" id="ARBA00022679"/>
    </source>
</evidence>
<dbReference type="AlphaFoldDB" id="A0AAJ7THK4"/>
<evidence type="ECO:0000256" key="3">
    <source>
        <dbReference type="ARBA" id="ARBA00022691"/>
    </source>
</evidence>
<feature type="active site" description="Nucleophile" evidence="6">
    <location>
        <position position="457"/>
    </location>
</feature>
<evidence type="ECO:0000256" key="5">
    <source>
        <dbReference type="ARBA" id="ARBA00053002"/>
    </source>
</evidence>
<dbReference type="Pfam" id="PF21148">
    <property type="entry name" value="NSUN5_fdxn-like"/>
    <property type="match status" value="1"/>
</dbReference>
<dbReference type="SUPFAM" id="SSF53335">
    <property type="entry name" value="S-adenosyl-L-methionine-dependent methyltransferases"/>
    <property type="match status" value="1"/>
</dbReference>
<dbReference type="FunFam" id="3.40.50.150:FF:000164">
    <property type="entry name" value="Methyltransferase NSUN5, putative"/>
    <property type="match status" value="1"/>
</dbReference>
<dbReference type="Proteomes" id="UP001318040">
    <property type="component" value="Chromosome 28"/>
</dbReference>
<sequence length="608" mass="66436">MWGGCGWWWWEVHETGRSEGSRPPPPTWSTTPLQCAPRHRGGPRLKSPPRRLFPSRRLLADKYKTKERETGEERKSLQVRVVSLAMALYVEAMSVLERAERKEGSLKSLVYRSSFKNVKQLYALVCGVLRYEPVLHQLLESSRLLRSEKRLDRQLAKLLVFDLLLGHGVKCGGRWKVMMKRHAAELGSALARMKVRHGVSTNLDLLTAVGGRAATKEVLLPRYARVNTLKTTVDDAVDYFKRQGFTFIGAADCAQTVDDLKGKRFARDIDVPEVLVFPPKTDLHDDQLYKLGNIILQDKASCLPAFVLAPPPGSQVLDCCAAPGNKTSHLAAIMKNKGKILAVDLSTERVATMSTQLLRAGVSCHRLQCADFLALDPHDPSYARVQYVLLDPSCSGSGMVGRMGGAADRGGDSGGVDGTGQTASSQERLRALSAFQARALRHALGFPGALRVVYSTCSVHQQENEDVVRQALADSAGAFRLVHILPEWRRRGLPVFPGAECCVRADPHEDRTHGFFVALFERNAGGGGGGDLVKPGGGGNGGDVDTAVPSLELRRDLGCPDGQNQEKEEEANGGGMETLVKSGVTEGGKTKKKRKRNKNKRKTCADST</sequence>
<dbReference type="PROSITE" id="PS51686">
    <property type="entry name" value="SAM_MT_RSMB_NOP"/>
    <property type="match status" value="1"/>
</dbReference>
<feature type="binding site" evidence="6">
    <location>
        <begin position="320"/>
        <end position="326"/>
    </location>
    <ligand>
        <name>S-adenosyl-L-methionine</name>
        <dbReference type="ChEBI" id="CHEBI:59789"/>
    </ligand>
</feature>
<feature type="compositionally biased region" description="Basic residues" evidence="7">
    <location>
        <begin position="590"/>
        <end position="602"/>
    </location>
</feature>
<feature type="region of interest" description="Disordered" evidence="7">
    <location>
        <begin position="17"/>
        <end position="50"/>
    </location>
</feature>
<evidence type="ECO:0000256" key="4">
    <source>
        <dbReference type="ARBA" id="ARBA00022884"/>
    </source>
</evidence>
<name>A0AAJ7THK4_PETMA</name>
<dbReference type="GO" id="GO:0003723">
    <property type="term" value="F:RNA binding"/>
    <property type="evidence" value="ECO:0007669"/>
    <property type="project" value="UniProtKB-UniRule"/>
</dbReference>
<dbReference type="InterPro" id="IPR049560">
    <property type="entry name" value="MeTrfase_RsmB-F_NOP2_cat"/>
</dbReference>